<accession>D1CIX7</accession>
<dbReference type="PROSITE" id="PS00101">
    <property type="entry name" value="HEXAPEP_TRANSFERASES"/>
    <property type="match status" value="2"/>
</dbReference>
<dbReference type="AlphaFoldDB" id="D1CIX7"/>
<feature type="site" description="Increases basicity of active site His" evidence="4">
    <location>
        <position position="288"/>
    </location>
</feature>
<dbReference type="Pfam" id="PF00364">
    <property type="entry name" value="Biotin_lipoyl"/>
    <property type="match status" value="1"/>
</dbReference>
<dbReference type="eggNOG" id="COG0508">
    <property type="taxonomic scope" value="Bacteria"/>
</dbReference>
<keyword evidence="8" id="KW-1185">Reference proteome</keyword>
<dbReference type="RefSeq" id="WP_012876728.1">
    <property type="nucleotide sequence ID" value="NC_013526.1"/>
</dbReference>
<dbReference type="GO" id="GO:0016740">
    <property type="term" value="F:transferase activity"/>
    <property type="evidence" value="ECO:0007669"/>
    <property type="project" value="UniProtKB-KW"/>
</dbReference>
<dbReference type="InterPro" id="IPR050179">
    <property type="entry name" value="Trans_hexapeptide_repeat"/>
</dbReference>
<dbReference type="InterPro" id="IPR000089">
    <property type="entry name" value="Biotin_lipoyl"/>
</dbReference>
<evidence type="ECO:0000259" key="6">
    <source>
        <dbReference type="PROSITE" id="PS50968"/>
    </source>
</evidence>
<dbReference type="InterPro" id="IPR003016">
    <property type="entry name" value="2-oxoA_DH_lipoyl-BS"/>
</dbReference>
<evidence type="ECO:0000313" key="7">
    <source>
        <dbReference type="EMBL" id="ACZ43697.1"/>
    </source>
</evidence>
<keyword evidence="3" id="KW-0450">Lipoyl</keyword>
<protein>
    <submittedName>
        <fullName evidence="7">Biotin/lipoyl attachment domain-containing protein</fullName>
    </submittedName>
</protein>
<dbReference type="PANTHER" id="PTHR43300:SF7">
    <property type="entry name" value="UDP-N-ACETYLBACILLOSAMINE N-ACETYLTRANSFERASE"/>
    <property type="match status" value="1"/>
</dbReference>
<proteinExistence type="predicted"/>
<dbReference type="Gene3D" id="2.160.10.10">
    <property type="entry name" value="Hexapeptide repeat proteins"/>
    <property type="match status" value="1"/>
</dbReference>
<dbReference type="InterPro" id="IPR020019">
    <property type="entry name" value="AcTrfase_PglD-like"/>
</dbReference>
<dbReference type="Pfam" id="PF00132">
    <property type="entry name" value="Hexapep"/>
    <property type="match status" value="1"/>
</dbReference>
<dbReference type="PROSITE" id="PS50968">
    <property type="entry name" value="BIOTINYL_LIPOYL"/>
    <property type="match status" value="1"/>
</dbReference>
<evidence type="ECO:0000256" key="3">
    <source>
        <dbReference type="ARBA" id="ARBA00022823"/>
    </source>
</evidence>
<evidence type="ECO:0000256" key="4">
    <source>
        <dbReference type="PIRSR" id="PIRSR620019-1"/>
    </source>
</evidence>
<evidence type="ECO:0000256" key="5">
    <source>
        <dbReference type="PIRSR" id="PIRSR620019-2"/>
    </source>
</evidence>
<dbReference type="PANTHER" id="PTHR43300">
    <property type="entry name" value="ACETYLTRANSFERASE"/>
    <property type="match status" value="1"/>
</dbReference>
<feature type="binding site" evidence="5">
    <location>
        <position position="296"/>
    </location>
    <ligand>
        <name>acetyl-CoA</name>
        <dbReference type="ChEBI" id="CHEBI:57288"/>
    </ligand>
</feature>
<evidence type="ECO:0000256" key="1">
    <source>
        <dbReference type="ARBA" id="ARBA00022679"/>
    </source>
</evidence>
<evidence type="ECO:0000313" key="8">
    <source>
        <dbReference type="Proteomes" id="UP000000323"/>
    </source>
</evidence>
<keyword evidence="1" id="KW-0808">Transferase</keyword>
<dbReference type="Gene3D" id="2.40.50.100">
    <property type="match status" value="1"/>
</dbReference>
<dbReference type="CDD" id="cd03360">
    <property type="entry name" value="LbH_AT_putative"/>
    <property type="match status" value="1"/>
</dbReference>
<dbReference type="InterPro" id="IPR018357">
    <property type="entry name" value="Hexapep_transf_CS"/>
</dbReference>
<dbReference type="SUPFAM" id="SSF51161">
    <property type="entry name" value="Trimeric LpxA-like enzymes"/>
    <property type="match status" value="1"/>
</dbReference>
<dbReference type="InterPro" id="IPR001451">
    <property type="entry name" value="Hexapep"/>
</dbReference>
<dbReference type="CDD" id="cd06849">
    <property type="entry name" value="lipoyl_domain"/>
    <property type="match status" value="1"/>
</dbReference>
<name>D1CIX7_THET1</name>
<dbReference type="HOGENOM" id="CLU_063416_0_0_0"/>
<evidence type="ECO:0000256" key="2">
    <source>
        <dbReference type="ARBA" id="ARBA00022737"/>
    </source>
</evidence>
<gene>
    <name evidence="7" type="ordered locus">Tter_2813</name>
</gene>
<sequence>MATEVILPKLGMNMESARILRWLKREGDHVVTGEPLAEIETDKVNVELEAEAAGVLRKILVPEGEYADVNQIVAVIAAPEEDISEILARATISPQGAGAHVEQVYESWHHAPQDSPSEEAPRKLDPRAIRERLRQRGALPATPAPEPSRTRIVIYGAGLGAKQLLEVTRHLDTIEVVGLIDDNPDMRGGEAGGYRVLGGFDELARIAASGEVDGVALSFHSEVRRRVHRRIAQEIGLRIIPLVDPRAIVGMGVTIGDGALVEAGAVVGPGTTIGEGVIVDVGAVVAHDCYLGDFSHLSPGCVLSGVVSLRENVLVGVGAAINSTVNVGRNVIIAPGAAVMNDVPDDVVVSGVPAKVIGESRRGEA</sequence>
<dbReference type="NCBIfam" id="TIGR03570">
    <property type="entry name" value="NeuD_NnaD"/>
    <property type="match status" value="1"/>
</dbReference>
<feature type="domain" description="Lipoyl-binding" evidence="6">
    <location>
        <begin position="2"/>
        <end position="77"/>
    </location>
</feature>
<dbReference type="KEGG" id="ttr:Tter_2813"/>
<dbReference type="OrthoDB" id="9794407at2"/>
<organism evidence="7 8">
    <name type="scientific">Thermobaculum terrenum (strain ATCC BAA-798 / CCMEE 7001 / YNP1)</name>
    <dbReference type="NCBI Taxonomy" id="525904"/>
    <lineage>
        <taxon>Bacteria</taxon>
        <taxon>Bacillati</taxon>
        <taxon>Chloroflexota</taxon>
        <taxon>Chloroflexia</taxon>
        <taxon>Candidatus Thermobaculales</taxon>
        <taxon>Candidatus Thermobaculaceae</taxon>
        <taxon>Thermobaculum</taxon>
    </lineage>
</organism>
<dbReference type="InterPro" id="IPR011004">
    <property type="entry name" value="Trimer_LpxA-like_sf"/>
</dbReference>
<dbReference type="eggNOG" id="COG2171">
    <property type="taxonomic scope" value="Bacteria"/>
</dbReference>
<reference evidence="8" key="1">
    <citation type="journal article" date="2010" name="Stand. Genomic Sci.">
        <title>Complete genome sequence of 'Thermobaculum terrenum' type strain (YNP1).</title>
        <authorList>
            <person name="Kiss H."/>
            <person name="Cleland D."/>
            <person name="Lapidus A."/>
            <person name="Lucas S."/>
            <person name="Glavina Del Rio T."/>
            <person name="Nolan M."/>
            <person name="Tice H."/>
            <person name="Han C."/>
            <person name="Goodwin L."/>
            <person name="Pitluck S."/>
            <person name="Liolios K."/>
            <person name="Ivanova N."/>
            <person name="Mavromatis K."/>
            <person name="Ovchinnikova G."/>
            <person name="Pati A."/>
            <person name="Chen A."/>
            <person name="Palaniappan K."/>
            <person name="Land M."/>
            <person name="Hauser L."/>
            <person name="Chang Y."/>
            <person name="Jeffries C."/>
            <person name="Lu M."/>
            <person name="Brettin T."/>
            <person name="Detter J."/>
            <person name="Goker M."/>
            <person name="Tindall B."/>
            <person name="Beck B."/>
            <person name="McDermott T."/>
            <person name="Woyke T."/>
            <person name="Bristow J."/>
            <person name="Eisen J."/>
            <person name="Markowitz V."/>
            <person name="Hugenholtz P."/>
            <person name="Kyrpides N."/>
            <person name="Klenk H."/>
            <person name="Cheng J."/>
        </authorList>
    </citation>
    <scope>NUCLEOTIDE SEQUENCE [LARGE SCALE GENOMIC DNA]</scope>
    <source>
        <strain evidence="8">ATCC BAA-798 / YNP1</strain>
    </source>
</reference>
<dbReference type="SUPFAM" id="SSF51230">
    <property type="entry name" value="Single hybrid motif"/>
    <property type="match status" value="1"/>
</dbReference>
<dbReference type="Pfam" id="PF13727">
    <property type="entry name" value="CoA_binding_3"/>
    <property type="match status" value="1"/>
</dbReference>
<keyword evidence="2" id="KW-0677">Repeat</keyword>
<dbReference type="PROSITE" id="PS00189">
    <property type="entry name" value="LIPOYL"/>
    <property type="match status" value="1"/>
</dbReference>
<dbReference type="InterPro" id="IPR011053">
    <property type="entry name" value="Single_hybrid_motif"/>
</dbReference>
<dbReference type="STRING" id="525904.Tter_2813"/>
<dbReference type="Gene3D" id="3.40.50.20">
    <property type="match status" value="1"/>
</dbReference>
<feature type="active site" description="Proton acceptor" evidence="4">
    <location>
        <position position="287"/>
    </location>
</feature>
<dbReference type="Proteomes" id="UP000000323">
    <property type="component" value="Chromosome 2"/>
</dbReference>
<dbReference type="EMBL" id="CP001826">
    <property type="protein sequence ID" value="ACZ43697.1"/>
    <property type="molecule type" value="Genomic_DNA"/>
</dbReference>